<evidence type="ECO:0000313" key="2">
    <source>
        <dbReference type="Proteomes" id="UP000233556"/>
    </source>
</evidence>
<keyword evidence="2" id="KW-1185">Reference proteome</keyword>
<protein>
    <submittedName>
        <fullName evidence="1">Uncharacterized protein</fullName>
    </submittedName>
</protein>
<name>A0A2I0TV17_LIMLA</name>
<dbReference type="Proteomes" id="UP000233556">
    <property type="component" value="Unassembled WGS sequence"/>
</dbReference>
<organism evidence="1 2">
    <name type="scientific">Limosa lapponica baueri</name>
    <dbReference type="NCBI Taxonomy" id="1758121"/>
    <lineage>
        <taxon>Eukaryota</taxon>
        <taxon>Metazoa</taxon>
        <taxon>Chordata</taxon>
        <taxon>Craniata</taxon>
        <taxon>Vertebrata</taxon>
        <taxon>Euteleostomi</taxon>
        <taxon>Archelosauria</taxon>
        <taxon>Archosauria</taxon>
        <taxon>Dinosauria</taxon>
        <taxon>Saurischia</taxon>
        <taxon>Theropoda</taxon>
        <taxon>Coelurosauria</taxon>
        <taxon>Aves</taxon>
        <taxon>Neognathae</taxon>
        <taxon>Neoaves</taxon>
        <taxon>Charadriiformes</taxon>
        <taxon>Scolopacidae</taxon>
        <taxon>Limosa</taxon>
    </lineage>
</organism>
<reference evidence="2" key="1">
    <citation type="submission" date="2017-11" db="EMBL/GenBank/DDBJ databases">
        <authorList>
            <person name="Lima N.C."/>
            <person name="Parody-Merino A.M."/>
            <person name="Battley P.F."/>
            <person name="Fidler A.E."/>
            <person name="Prosdocimi F."/>
        </authorList>
    </citation>
    <scope>NUCLEOTIDE SEQUENCE [LARGE SCALE GENOMIC DNA]</scope>
</reference>
<dbReference type="EMBL" id="KZ507057">
    <property type="protein sequence ID" value="PKU37631.1"/>
    <property type="molecule type" value="Genomic_DNA"/>
</dbReference>
<dbReference type="AlphaFoldDB" id="A0A2I0TV17"/>
<sequence length="102" mass="11466">MMAILQLALNAHLQPESHSPLERLCRARLYQAVPCYRGRLAAVWLMKREERCDPVPVTVISGPTTAVRALRISRDPPSQMPSLQRKSNSVTCRVTAMVLQNL</sequence>
<evidence type="ECO:0000313" key="1">
    <source>
        <dbReference type="EMBL" id="PKU37631.1"/>
    </source>
</evidence>
<proteinExistence type="predicted"/>
<gene>
    <name evidence="1" type="ORF">llap_12064</name>
</gene>
<accession>A0A2I0TV17</accession>
<reference evidence="2" key="2">
    <citation type="submission" date="2017-12" db="EMBL/GenBank/DDBJ databases">
        <title>Genome sequence of the Bar-tailed Godwit (Limosa lapponica baueri).</title>
        <authorList>
            <person name="Lima N.C.B."/>
            <person name="Parody-Merino A.M."/>
            <person name="Battley P.F."/>
            <person name="Fidler A.E."/>
            <person name="Prosdocimi F."/>
        </authorList>
    </citation>
    <scope>NUCLEOTIDE SEQUENCE [LARGE SCALE GENOMIC DNA]</scope>
</reference>